<dbReference type="Proteomes" id="UP000215914">
    <property type="component" value="Chromosome 14"/>
</dbReference>
<dbReference type="EMBL" id="MNCJ02000329">
    <property type="protein sequence ID" value="KAF5767846.1"/>
    <property type="molecule type" value="Genomic_DNA"/>
</dbReference>
<organism evidence="3 4">
    <name type="scientific">Helianthus annuus</name>
    <name type="common">Common sunflower</name>
    <dbReference type="NCBI Taxonomy" id="4232"/>
    <lineage>
        <taxon>Eukaryota</taxon>
        <taxon>Viridiplantae</taxon>
        <taxon>Streptophyta</taxon>
        <taxon>Embryophyta</taxon>
        <taxon>Tracheophyta</taxon>
        <taxon>Spermatophyta</taxon>
        <taxon>Magnoliopsida</taxon>
        <taxon>eudicotyledons</taxon>
        <taxon>Gunneridae</taxon>
        <taxon>Pentapetalae</taxon>
        <taxon>asterids</taxon>
        <taxon>campanulids</taxon>
        <taxon>Asterales</taxon>
        <taxon>Asteraceae</taxon>
        <taxon>Asteroideae</taxon>
        <taxon>Heliantheae alliance</taxon>
        <taxon>Heliantheae</taxon>
        <taxon>Helianthus</taxon>
    </lineage>
</organism>
<keyword evidence="4" id="KW-1185">Reference proteome</keyword>
<sequence length="65" mass="6940">MGFVPTASRNGAALLSVSSPPSPLLHRHHRRVLDAKDGPPPLSHTNKPPNPKSNLLSPQSVKLSM</sequence>
<feature type="compositionally biased region" description="Polar residues" evidence="1">
    <location>
        <begin position="43"/>
        <end position="65"/>
    </location>
</feature>
<name>A0A251SF23_HELAN</name>
<evidence type="ECO:0000313" key="4">
    <source>
        <dbReference type="Proteomes" id="UP000215914"/>
    </source>
</evidence>
<dbReference type="EMBL" id="CM007903">
    <property type="protein sequence ID" value="OTF97238.1"/>
    <property type="molecule type" value="Genomic_DNA"/>
</dbReference>
<evidence type="ECO:0000313" key="3">
    <source>
        <dbReference type="EMBL" id="OTF97238.1"/>
    </source>
</evidence>
<gene>
    <name evidence="3" type="ORF">HannXRQ_Chr14g0432421</name>
    <name evidence="2" type="ORF">HanXRQr2_Chr14g0629481</name>
</gene>
<reference evidence="2 4" key="1">
    <citation type="journal article" date="2017" name="Nature">
        <title>The sunflower genome provides insights into oil metabolism, flowering and Asterid evolution.</title>
        <authorList>
            <person name="Badouin H."/>
            <person name="Gouzy J."/>
            <person name="Grassa C.J."/>
            <person name="Murat F."/>
            <person name="Staton S.E."/>
            <person name="Cottret L."/>
            <person name="Lelandais-Briere C."/>
            <person name="Owens G.L."/>
            <person name="Carrere S."/>
            <person name="Mayjonade B."/>
            <person name="Legrand L."/>
            <person name="Gill N."/>
            <person name="Kane N.C."/>
            <person name="Bowers J.E."/>
            <person name="Hubner S."/>
            <person name="Bellec A."/>
            <person name="Berard A."/>
            <person name="Berges H."/>
            <person name="Blanchet N."/>
            <person name="Boniface M.C."/>
            <person name="Brunel D."/>
            <person name="Catrice O."/>
            <person name="Chaidir N."/>
            <person name="Claudel C."/>
            <person name="Donnadieu C."/>
            <person name="Faraut T."/>
            <person name="Fievet G."/>
            <person name="Helmstetter N."/>
            <person name="King M."/>
            <person name="Knapp S.J."/>
            <person name="Lai Z."/>
            <person name="Le Paslier M.C."/>
            <person name="Lippi Y."/>
            <person name="Lorenzon L."/>
            <person name="Mandel J.R."/>
            <person name="Marage G."/>
            <person name="Marchand G."/>
            <person name="Marquand E."/>
            <person name="Bret-Mestries E."/>
            <person name="Morien E."/>
            <person name="Nambeesan S."/>
            <person name="Nguyen T."/>
            <person name="Pegot-Espagnet P."/>
            <person name="Pouilly N."/>
            <person name="Raftis F."/>
            <person name="Sallet E."/>
            <person name="Schiex T."/>
            <person name="Thomas J."/>
            <person name="Vandecasteele C."/>
            <person name="Vares D."/>
            <person name="Vear F."/>
            <person name="Vautrin S."/>
            <person name="Crespi M."/>
            <person name="Mangin B."/>
            <person name="Burke J.M."/>
            <person name="Salse J."/>
            <person name="Munos S."/>
            <person name="Vincourt P."/>
            <person name="Rieseberg L.H."/>
            <person name="Langlade N.B."/>
        </authorList>
    </citation>
    <scope>NUCLEOTIDE SEQUENCE [LARGE SCALE GENOMIC DNA]</scope>
    <source>
        <strain evidence="4">cv. SF193</strain>
        <tissue evidence="2">Leaves</tissue>
    </source>
</reference>
<evidence type="ECO:0000256" key="1">
    <source>
        <dbReference type="SAM" id="MobiDB-lite"/>
    </source>
</evidence>
<dbReference type="AlphaFoldDB" id="A0A251SF23"/>
<accession>A0A251SF23</accession>
<dbReference type="InParanoid" id="A0A251SF23"/>
<reference evidence="2" key="3">
    <citation type="submission" date="2020-06" db="EMBL/GenBank/DDBJ databases">
        <title>Helianthus annuus Genome sequencing and assembly Release 2.</title>
        <authorList>
            <person name="Gouzy J."/>
            <person name="Langlade N."/>
            <person name="Munos S."/>
        </authorList>
    </citation>
    <scope>NUCLEOTIDE SEQUENCE</scope>
    <source>
        <tissue evidence="2">Leaves</tissue>
    </source>
</reference>
<reference evidence="3" key="2">
    <citation type="submission" date="2017-02" db="EMBL/GenBank/DDBJ databases">
        <title>Sunflower complete genome.</title>
        <authorList>
            <person name="Langlade N."/>
            <person name="Munos S."/>
        </authorList>
    </citation>
    <scope>NUCLEOTIDE SEQUENCE [LARGE SCALE GENOMIC DNA]</scope>
    <source>
        <tissue evidence="3">Leaves</tissue>
    </source>
</reference>
<proteinExistence type="predicted"/>
<feature type="region of interest" description="Disordered" evidence="1">
    <location>
        <begin position="1"/>
        <end position="65"/>
    </location>
</feature>
<evidence type="ECO:0000313" key="2">
    <source>
        <dbReference type="EMBL" id="KAF5767846.1"/>
    </source>
</evidence>
<protein>
    <submittedName>
        <fullName evidence="3">Uncharacterized protein</fullName>
    </submittedName>
</protein>
<dbReference type="Gramene" id="mRNA:HanXRQr2_Chr14g0629481">
    <property type="protein sequence ID" value="CDS:HanXRQr2_Chr14g0629481.1"/>
    <property type="gene ID" value="HanXRQr2_Chr14g0629481"/>
</dbReference>